<keyword evidence="2" id="KW-1003">Cell membrane</keyword>
<evidence type="ECO:0000256" key="4">
    <source>
        <dbReference type="ARBA" id="ARBA00022679"/>
    </source>
</evidence>
<evidence type="ECO:0000256" key="2">
    <source>
        <dbReference type="ARBA" id="ARBA00022475"/>
    </source>
</evidence>
<evidence type="ECO:0000313" key="10">
    <source>
        <dbReference type="EMBL" id="BBH53564.1"/>
    </source>
</evidence>
<dbReference type="InterPro" id="IPR050297">
    <property type="entry name" value="LipidA_mod_glycosyltrf_83"/>
</dbReference>
<feature type="transmembrane region" description="Helical" evidence="8">
    <location>
        <begin position="213"/>
        <end position="234"/>
    </location>
</feature>
<keyword evidence="3" id="KW-0328">Glycosyltransferase</keyword>
<gene>
    <name evidence="10" type="ORF">JCM31447_20080</name>
</gene>
<comment type="subcellular location">
    <subcellularLocation>
        <location evidence="1">Cell membrane</location>
        <topology evidence="1">Multi-pass membrane protein</topology>
    </subcellularLocation>
</comment>
<evidence type="ECO:0000256" key="7">
    <source>
        <dbReference type="ARBA" id="ARBA00023136"/>
    </source>
</evidence>
<dbReference type="GO" id="GO:0009103">
    <property type="term" value="P:lipopolysaccharide biosynthetic process"/>
    <property type="evidence" value="ECO:0007669"/>
    <property type="project" value="UniProtKB-ARBA"/>
</dbReference>
<feature type="transmembrane region" description="Helical" evidence="8">
    <location>
        <begin position="93"/>
        <end position="110"/>
    </location>
</feature>
<feature type="transmembrane region" description="Helical" evidence="8">
    <location>
        <begin position="9"/>
        <end position="28"/>
    </location>
</feature>
<feature type="transmembrane region" description="Helical" evidence="8">
    <location>
        <begin position="167"/>
        <end position="184"/>
    </location>
</feature>
<feature type="transmembrane region" description="Helical" evidence="8">
    <location>
        <begin position="190"/>
        <end position="206"/>
    </location>
</feature>
<dbReference type="EMBL" id="AP019368">
    <property type="protein sequence ID" value="BBH53564.1"/>
    <property type="molecule type" value="Genomic_DNA"/>
</dbReference>
<keyword evidence="11" id="KW-1185">Reference proteome</keyword>
<evidence type="ECO:0000259" key="9">
    <source>
        <dbReference type="Pfam" id="PF13231"/>
    </source>
</evidence>
<dbReference type="InterPro" id="IPR038731">
    <property type="entry name" value="RgtA/B/C-like"/>
</dbReference>
<feature type="transmembrane region" description="Helical" evidence="8">
    <location>
        <begin position="144"/>
        <end position="160"/>
    </location>
</feature>
<dbReference type="RefSeq" id="WP_130609654.1">
    <property type="nucleotide sequence ID" value="NZ_AP019368.1"/>
</dbReference>
<evidence type="ECO:0000256" key="3">
    <source>
        <dbReference type="ARBA" id="ARBA00022676"/>
    </source>
</evidence>
<accession>A0A4P2VN85</accession>
<dbReference type="Pfam" id="PF13231">
    <property type="entry name" value="PMT_2"/>
    <property type="match status" value="1"/>
</dbReference>
<keyword evidence="5 8" id="KW-0812">Transmembrane</keyword>
<reference evidence="10 11" key="1">
    <citation type="submission" date="2018-12" db="EMBL/GenBank/DDBJ databases">
        <title>Rubrispira sanarue gen. nov., sp., nov., a member of the order Silvanigrellales, isolated from a brackish lake in Hamamatsu Japan.</title>
        <authorList>
            <person name="Maejima Y."/>
            <person name="Iino T."/>
            <person name="Muraguchi Y."/>
            <person name="Fukuda K."/>
            <person name="Nojiri H."/>
            <person name="Ohkuma M."/>
            <person name="Moriuchi R."/>
            <person name="Dohra H."/>
            <person name="Kimbara K."/>
            <person name="Shintani M."/>
        </authorList>
    </citation>
    <scope>NUCLEOTIDE SEQUENCE [LARGE SCALE GENOMIC DNA]</scope>
    <source>
        <strain evidence="10 11">RF1110005</strain>
    </source>
</reference>
<dbReference type="OrthoDB" id="8353433at2"/>
<feature type="transmembrane region" description="Helical" evidence="8">
    <location>
        <begin position="266"/>
        <end position="288"/>
    </location>
</feature>
<keyword evidence="6 8" id="KW-1133">Transmembrane helix</keyword>
<dbReference type="Proteomes" id="UP000291236">
    <property type="component" value="Chromosome"/>
</dbReference>
<name>A0A4P2VN85_FLUSA</name>
<feature type="transmembrane region" description="Helical" evidence="8">
    <location>
        <begin position="322"/>
        <end position="344"/>
    </location>
</feature>
<feature type="transmembrane region" description="Helical" evidence="8">
    <location>
        <begin position="356"/>
        <end position="375"/>
    </location>
</feature>
<organism evidence="10 11">
    <name type="scientific">Fluviispira sanaruensis</name>
    <dbReference type="NCBI Taxonomy" id="2493639"/>
    <lineage>
        <taxon>Bacteria</taxon>
        <taxon>Pseudomonadati</taxon>
        <taxon>Bdellovibrionota</taxon>
        <taxon>Oligoflexia</taxon>
        <taxon>Silvanigrellales</taxon>
        <taxon>Silvanigrellaceae</taxon>
        <taxon>Fluviispira</taxon>
    </lineage>
</organism>
<protein>
    <recommendedName>
        <fullName evidence="9">Glycosyltransferase RgtA/B/C/D-like domain-containing protein</fullName>
    </recommendedName>
</protein>
<feature type="domain" description="Glycosyltransferase RgtA/B/C/D-like" evidence="9">
    <location>
        <begin position="69"/>
        <end position="228"/>
    </location>
</feature>
<evidence type="ECO:0000313" key="11">
    <source>
        <dbReference type="Proteomes" id="UP000291236"/>
    </source>
</evidence>
<feature type="transmembrane region" description="Helical" evidence="8">
    <location>
        <begin position="119"/>
        <end position="138"/>
    </location>
</feature>
<dbReference type="PANTHER" id="PTHR33908">
    <property type="entry name" value="MANNOSYLTRANSFERASE YKCB-RELATED"/>
    <property type="match status" value="1"/>
</dbReference>
<evidence type="ECO:0000256" key="6">
    <source>
        <dbReference type="ARBA" id="ARBA00022989"/>
    </source>
</evidence>
<evidence type="ECO:0000256" key="5">
    <source>
        <dbReference type="ARBA" id="ARBA00022692"/>
    </source>
</evidence>
<proteinExistence type="predicted"/>
<feature type="transmembrane region" description="Helical" evidence="8">
    <location>
        <begin position="300"/>
        <end position="316"/>
    </location>
</feature>
<sequence>MKKVLKKKYLLYSLPFLFLFAVVFPKLLGHGMFIDGVLYATIARNLSQNIGTFWEPYFTKTIFPSFSEHPPLGLYIQSILFSIFGDSRWVEKGYTLALAILQLLLISRIWKNISNKKDLSWAPAFIFVITPIVFWAMANNILENILIVFLMIGTLFIIRGCRAQKNYEAIFYGFISAIFLLLGFLSKGVFALYLLVFPFFCFYFLDKANKSKAIICQISLLFSTIILSLPFIFYTKSFAFFKLYFENQVYKGLVGDREISDPHFEILRALLEQIVLPVSLCLIIVLFIRNLKLFNFNRTTILYLLMALSSSLPLVISSKNHAAYLMISLPFYALLIASLFLNYLSRFHDWCVQTKYGAFLLYSLVISMSFVIIILSTRNYNRVLKNAEYHNDFTMQGKMPLENKLISFCPKWMRGKGATKMMASNLARDYKISLSLNPNHQFRIFLLNDPEACSIPKGCTLFFPKNPKEFAIYDCQEISSIDSINGENEVLMDSALFWYDGSKQQQE</sequence>
<evidence type="ECO:0000256" key="8">
    <source>
        <dbReference type="SAM" id="Phobius"/>
    </source>
</evidence>
<dbReference type="GO" id="GO:0005886">
    <property type="term" value="C:plasma membrane"/>
    <property type="evidence" value="ECO:0007669"/>
    <property type="project" value="UniProtKB-SubCell"/>
</dbReference>
<dbReference type="KEGG" id="sbf:JCM31447_20080"/>
<evidence type="ECO:0000256" key="1">
    <source>
        <dbReference type="ARBA" id="ARBA00004651"/>
    </source>
</evidence>
<dbReference type="PANTHER" id="PTHR33908:SF11">
    <property type="entry name" value="MEMBRANE PROTEIN"/>
    <property type="match status" value="1"/>
</dbReference>
<dbReference type="AlphaFoldDB" id="A0A4P2VN85"/>
<keyword evidence="4" id="KW-0808">Transferase</keyword>
<dbReference type="GO" id="GO:0016763">
    <property type="term" value="F:pentosyltransferase activity"/>
    <property type="evidence" value="ECO:0007669"/>
    <property type="project" value="TreeGrafter"/>
</dbReference>
<keyword evidence="7 8" id="KW-0472">Membrane</keyword>